<accession>A0A8J6HJ78</accession>
<reference evidence="2" key="1">
    <citation type="journal article" date="2020" name="J Insects Food Feed">
        <title>The yellow mealworm (Tenebrio molitor) genome: a resource for the emerging insects as food and feed industry.</title>
        <authorList>
            <person name="Eriksson T."/>
            <person name="Andere A."/>
            <person name="Kelstrup H."/>
            <person name="Emery V."/>
            <person name="Picard C."/>
        </authorList>
    </citation>
    <scope>NUCLEOTIDE SEQUENCE</scope>
    <source>
        <strain evidence="2">Stoneville</strain>
        <tissue evidence="2">Whole head</tissue>
    </source>
</reference>
<dbReference type="InterPro" id="IPR036691">
    <property type="entry name" value="Endo/exonu/phosph_ase_sf"/>
</dbReference>
<evidence type="ECO:0000313" key="2">
    <source>
        <dbReference type="EMBL" id="KAH0815669.1"/>
    </source>
</evidence>
<dbReference type="SUPFAM" id="SSF56219">
    <property type="entry name" value="DNase I-like"/>
    <property type="match status" value="1"/>
</dbReference>
<feature type="domain" description="Reverse transcriptase" evidence="1">
    <location>
        <begin position="497"/>
        <end position="743"/>
    </location>
</feature>
<comment type="caution">
    <text evidence="2">The sequence shown here is derived from an EMBL/GenBank/DDBJ whole genome shotgun (WGS) entry which is preliminary data.</text>
</comment>
<dbReference type="InterPro" id="IPR000477">
    <property type="entry name" value="RT_dom"/>
</dbReference>
<dbReference type="CDD" id="cd01650">
    <property type="entry name" value="RT_nLTR_like"/>
    <property type="match status" value="1"/>
</dbReference>
<dbReference type="InterPro" id="IPR025476">
    <property type="entry name" value="Helitron_helicase-like"/>
</dbReference>
<dbReference type="Proteomes" id="UP000719412">
    <property type="component" value="Unassembled WGS sequence"/>
</dbReference>
<dbReference type="InterPro" id="IPR043502">
    <property type="entry name" value="DNA/RNA_pol_sf"/>
</dbReference>
<evidence type="ECO:0000259" key="1">
    <source>
        <dbReference type="PROSITE" id="PS50878"/>
    </source>
</evidence>
<evidence type="ECO:0000313" key="3">
    <source>
        <dbReference type="Proteomes" id="UP000719412"/>
    </source>
</evidence>
<dbReference type="Gene3D" id="3.60.10.10">
    <property type="entry name" value="Endonuclease/exonuclease/phosphatase"/>
    <property type="match status" value="1"/>
</dbReference>
<sequence>MDRRVAKIRPVAPCVGTKPEGLDVCHAALNVDKCFAYKQALKKLKSDLFGCDVAHGHSIFRVQCSMVNVYYQNTRGLNTKVADIYVGTTFLSEYDIFCFTETWLSSNVKSSELFDLNHFNVFRSDRSLSGESSVRGGGVLLAVRNKFRAKQIDLSSVCGGVRHLAWIDVLVVECSITVNSCVHFIVVYVPPKCSSDDFAFFVDTLMSLHCVYDSKKVIIGDFNIPGFCEEYNLVRNKDDRMLDLVFGNLKIEVSPCVDALTSEDHYHPSLDITVFIENPKQKPHKSSNQHMAFNFKKANFVGLYRELTVANFAFLNNVDDVDVAVSLLDDMLRDIFIRYVPLKRKSLGNYPVWYDRQIITSIRRKHRLWVRYRKTKGRYDYDQFSALRKHIKIQTRNAYDAYLGRVSSDVRKDPKKFWGFFKAFVSSDRNTGSNSDPICVSTNANYLNILGVDENIVLSANRRLKSTMTAGPDLVPSFLIKDCGAVLAKPLTYIFNLILKSSIFPVAWKMSHVTPVFKSGDRSDVTNYRPISLICNFSKVFEQVLHSLDYPHVSHMIIDSQHGFMKRRSTVTNLAVISQYLCEIVDRKGQVDCIYTDFSKAFDRMNHSILLEKLESFGFSGNLLNLRSRAYGQSSGVPQGSVLGPLLFNLYVNDITFGIHSHCLLYADDLKIYRQIRSSVDCEQLQADLTTLCNWCNRHLPLNFKKCCVMSYARKLKPLTFNYSLDQGVLQRPDHVRDLGVTFEAHLTFNEHTHNVLSAAYRSLGFVIRNAKGIQEIDALKALYLALVRSRLEYASLVWYPIYGVTVSSLEGIQRRFLKYLSYVFSGVYPCRGCPHDRQGDHTASVFLKESFRPVVLLWSYICIYVSLVLTDSNTMASPILHLTPLDFNFWGHTKDLVYEVEINTKGQLQKRVTNAANQILKNPEILNSVYENCEQCQKDAKGLLWTVKQLQLQACEIEEPKEQKNNNSKIILMRVRAWRYYIKQNQKMHELNEMDKEEANDQQRQQVDRSFTSDSFLRLAFEYEPDIQYYAHSKVVIGTMDKECPHCNALKFKNETAGMCCASGKVQLPAIETPPEPLNGLLIGTDPDSNLFLKSTRTFNSCFQMTSFGATEIVKNSAVNGQQFNSTFKIKGQIYHKVGSLLPMANEPHKFLQIYFMGGEDARVDAHCGYNNLNSLFARRIVSELDALLNEHNELLKVFKSHMHKLQSDNHAIVINSDKTPAGEHIRRFNAPVVDDVAGIMVGDCTATREIVIRRRNNNLQFIADTHRSYDALQYPLMFWKGQDGYCINIKQRDTAAGAETNKNVSSKDYYAYRLMIRRSQDNVILRCRELCQQFMVDMYVKIESERLRYLRYNQQKLRAEECIHLRDAIVNNADAAEIVKSIKYICKYVNKGSNMAVFRVENTNENAPPVNKNDEITLYQIGRYISSNEAVWRVFGFQIHERDPAVIHLAVHLENGQRVYFTNETAIDRAISPPKTTLTEFFELCNRADAFGAFARTLLYSEVPRYFTWAQTKKWMPHKQGTPIDA</sequence>
<dbReference type="SUPFAM" id="SSF56672">
    <property type="entry name" value="DNA/RNA polymerases"/>
    <property type="match status" value="1"/>
</dbReference>
<dbReference type="Pfam" id="PF00078">
    <property type="entry name" value="RVT_1"/>
    <property type="match status" value="1"/>
</dbReference>
<dbReference type="Pfam" id="PF14214">
    <property type="entry name" value="Helitron_like_N"/>
    <property type="match status" value="1"/>
</dbReference>
<dbReference type="PROSITE" id="PS50878">
    <property type="entry name" value="RT_POL"/>
    <property type="match status" value="1"/>
</dbReference>
<name>A0A8J6HJ78_TENMO</name>
<dbReference type="PANTHER" id="PTHR45786:SF74">
    <property type="entry name" value="ATP-DEPENDENT DNA HELICASE"/>
    <property type="match status" value="1"/>
</dbReference>
<dbReference type="PANTHER" id="PTHR45786">
    <property type="entry name" value="DNA BINDING PROTEIN-LIKE"/>
    <property type="match status" value="1"/>
</dbReference>
<proteinExistence type="predicted"/>
<reference evidence="2" key="2">
    <citation type="submission" date="2021-08" db="EMBL/GenBank/DDBJ databases">
        <authorList>
            <person name="Eriksson T."/>
        </authorList>
    </citation>
    <scope>NUCLEOTIDE SEQUENCE</scope>
    <source>
        <strain evidence="2">Stoneville</strain>
        <tissue evidence="2">Whole head</tissue>
    </source>
</reference>
<protein>
    <recommendedName>
        <fullName evidence="1">Reverse transcriptase domain-containing protein</fullName>
    </recommendedName>
</protein>
<keyword evidence="3" id="KW-1185">Reference proteome</keyword>
<gene>
    <name evidence="2" type="ORF">GEV33_007122</name>
</gene>
<dbReference type="EMBL" id="JABDTM020022765">
    <property type="protein sequence ID" value="KAH0815669.1"/>
    <property type="molecule type" value="Genomic_DNA"/>
</dbReference>
<dbReference type="GO" id="GO:0071897">
    <property type="term" value="P:DNA biosynthetic process"/>
    <property type="evidence" value="ECO:0007669"/>
    <property type="project" value="UniProtKB-ARBA"/>
</dbReference>
<organism evidence="2 3">
    <name type="scientific">Tenebrio molitor</name>
    <name type="common">Yellow mealworm beetle</name>
    <dbReference type="NCBI Taxonomy" id="7067"/>
    <lineage>
        <taxon>Eukaryota</taxon>
        <taxon>Metazoa</taxon>
        <taxon>Ecdysozoa</taxon>
        <taxon>Arthropoda</taxon>
        <taxon>Hexapoda</taxon>
        <taxon>Insecta</taxon>
        <taxon>Pterygota</taxon>
        <taxon>Neoptera</taxon>
        <taxon>Endopterygota</taxon>
        <taxon>Coleoptera</taxon>
        <taxon>Polyphaga</taxon>
        <taxon>Cucujiformia</taxon>
        <taxon>Tenebrionidae</taxon>
        <taxon>Tenebrio</taxon>
    </lineage>
</organism>